<dbReference type="Gene3D" id="1.10.530.10">
    <property type="match status" value="1"/>
</dbReference>
<sequence length="237" mass="25707">MNRKAFFSAIRPIIGTISPVQMLVLDAILHQGAKLPTAHLAYVLATAWGEARLTPQRESMRYSAKRIAEVWPSRPEAVAFAGQPRALANSVYGGRLGNRPGTDDGWIYRGGGLDQLTGRAHYRKLGLEDRPETILQPELAVASLLHGMTTGRYTDKKLSDYGAGLAFNAYAARAILNGDAARNGALYAGYHQAFLAALEGAGWGEGAWPSNTVAMHGATWAKDRLAWAFQRIIGVFK</sequence>
<organism evidence="1 2">
    <name type="scientific">Pseudogemmobacter lacusdianii</name>
    <dbReference type="NCBI Taxonomy" id="3069608"/>
    <lineage>
        <taxon>Bacteria</taxon>
        <taxon>Pseudomonadati</taxon>
        <taxon>Pseudomonadota</taxon>
        <taxon>Alphaproteobacteria</taxon>
        <taxon>Rhodobacterales</taxon>
        <taxon>Paracoccaceae</taxon>
        <taxon>Pseudogemmobacter</taxon>
    </lineage>
</organism>
<dbReference type="EMBL" id="JAVDBT010000015">
    <property type="protein sequence ID" value="MDQ2067640.1"/>
    <property type="molecule type" value="Genomic_DNA"/>
</dbReference>
<evidence type="ECO:0000313" key="1">
    <source>
        <dbReference type="EMBL" id="MDQ2067640.1"/>
    </source>
</evidence>
<dbReference type="Proteomes" id="UP001239680">
    <property type="component" value="Unassembled WGS sequence"/>
</dbReference>
<reference evidence="1 2" key="1">
    <citation type="submission" date="2023-08" db="EMBL/GenBank/DDBJ databases">
        <title>Characterization of two Paracoccaceae strains isolated from Phycosphere and proposal of Xinfangfangia lacusdiani sp. nov.</title>
        <authorList>
            <person name="Deng Y."/>
            <person name="Zhang Y.Q."/>
        </authorList>
    </citation>
    <scope>NUCLEOTIDE SEQUENCE [LARGE SCALE GENOMIC DNA]</scope>
    <source>
        <strain evidence="1 2">CPCC 101601</strain>
    </source>
</reference>
<dbReference type="InterPro" id="IPR023346">
    <property type="entry name" value="Lysozyme-like_dom_sf"/>
</dbReference>
<dbReference type="RefSeq" id="WP_306681348.1">
    <property type="nucleotide sequence ID" value="NZ_JAVDBT010000015.1"/>
</dbReference>
<gene>
    <name evidence="1" type="ORF">Q9295_14780</name>
</gene>
<proteinExistence type="predicted"/>
<dbReference type="SUPFAM" id="SSF53955">
    <property type="entry name" value="Lysozyme-like"/>
    <property type="match status" value="1"/>
</dbReference>
<evidence type="ECO:0008006" key="3">
    <source>
        <dbReference type="Google" id="ProtNLM"/>
    </source>
</evidence>
<accession>A0ABU0W0U4</accession>
<evidence type="ECO:0000313" key="2">
    <source>
        <dbReference type="Proteomes" id="UP001239680"/>
    </source>
</evidence>
<keyword evidence="2" id="KW-1185">Reference proteome</keyword>
<name>A0ABU0W0U4_9RHOB</name>
<protein>
    <recommendedName>
        <fullName evidence="3">Chitinase</fullName>
    </recommendedName>
</protein>
<comment type="caution">
    <text evidence="1">The sequence shown here is derived from an EMBL/GenBank/DDBJ whole genome shotgun (WGS) entry which is preliminary data.</text>
</comment>